<dbReference type="OrthoDB" id="60033at2759"/>
<dbReference type="CDD" id="cd07302">
    <property type="entry name" value="CHD"/>
    <property type="match status" value="1"/>
</dbReference>
<dbReference type="PANTHER" id="PTHR43081">
    <property type="entry name" value="ADENYLATE CYCLASE, TERMINAL-DIFFERENTIATION SPECIFIC-RELATED"/>
    <property type="match status" value="1"/>
</dbReference>
<comment type="caution">
    <text evidence="3">The sequence shown here is derived from an EMBL/GenBank/DDBJ whole genome shotgun (WGS) entry which is preliminary data.</text>
</comment>
<reference evidence="3 4" key="1">
    <citation type="journal article" date="2019" name="Sci. Rep.">
        <title>Nanopore sequencing improves the draft genome of the human pathogenic amoeba Naegleria fowleri.</title>
        <authorList>
            <person name="Liechti N."/>
            <person name="Schurch N."/>
            <person name="Bruggmann R."/>
            <person name="Wittwer M."/>
        </authorList>
    </citation>
    <scope>NUCLEOTIDE SEQUENCE [LARGE SCALE GENOMIC DNA]</scope>
    <source>
        <strain evidence="3 4">ATCC 30894</strain>
    </source>
</reference>
<dbReference type="GeneID" id="68112900"/>
<name>A0A6A5BLT2_NAEFO</name>
<proteinExistence type="predicted"/>
<evidence type="ECO:0000313" key="4">
    <source>
        <dbReference type="Proteomes" id="UP000444721"/>
    </source>
</evidence>
<evidence type="ECO:0000259" key="2">
    <source>
        <dbReference type="PROSITE" id="PS50125"/>
    </source>
</evidence>
<dbReference type="Pfam" id="PF00211">
    <property type="entry name" value="Guanylate_cyc"/>
    <property type="match status" value="1"/>
</dbReference>
<feature type="transmembrane region" description="Helical" evidence="1">
    <location>
        <begin position="149"/>
        <end position="176"/>
    </location>
</feature>
<dbReference type="Proteomes" id="UP000444721">
    <property type="component" value="Unassembled WGS sequence"/>
</dbReference>
<keyword evidence="1" id="KW-0472">Membrane</keyword>
<dbReference type="GO" id="GO:0035556">
    <property type="term" value="P:intracellular signal transduction"/>
    <property type="evidence" value="ECO:0007669"/>
    <property type="project" value="InterPro"/>
</dbReference>
<dbReference type="EMBL" id="VFQX01000046">
    <property type="protein sequence ID" value="KAF0975311.1"/>
    <property type="molecule type" value="Genomic_DNA"/>
</dbReference>
<protein>
    <recommendedName>
        <fullName evidence="2">Guanylate cyclase domain-containing protein</fullName>
    </recommendedName>
</protein>
<dbReference type="GO" id="GO:0006171">
    <property type="term" value="P:cAMP biosynthetic process"/>
    <property type="evidence" value="ECO:0007669"/>
    <property type="project" value="TreeGrafter"/>
</dbReference>
<gene>
    <name evidence="3" type="ORF">FDP41_005682</name>
</gene>
<dbReference type="VEuPathDB" id="AmoebaDB:NfTy_066860"/>
<dbReference type="AlphaFoldDB" id="A0A6A5BLT2"/>
<dbReference type="SMART" id="SM00044">
    <property type="entry name" value="CYCc"/>
    <property type="match status" value="1"/>
</dbReference>
<dbReference type="RefSeq" id="XP_044560024.1">
    <property type="nucleotide sequence ID" value="XM_044709233.1"/>
</dbReference>
<sequence>MAHSLSGPRGTLSSNRVYPYAIKQHPHHHHHDDTVLVATPGEEEEPHQNHNIHDKYLFTKAKTIRDLNAPSQEKSRGWLVRSLTRKMMNELGSTTSLNTIHELIDDFTIENDLVAKSRTFSGSIVSSSTSNVEDFSNSNSLCMHCSFRCLLVTTMLVMIIIPVLTLVLLSIGFSVLASNDVKMQVITQSYRSAESYVDDFYGFAWKQRMHKSGININDDNSNIYSPQGFENLMKVLAVSHKQYIGRIYLVDFTPPTGDYLYVDTGYQKMEPLENETEPMFEPRQEVFQIIQPDNETSLQSTFYFTRFGKRRTVAFEEPTSKWDPRDYEFYSLSQIYDEALVPLDVQWQGETIEQRVYTCFQSNIYSPYDSQFIGVTSINVNIEYLANFVRSFYVSPRSFVAIIEMFNREEGIHKRVVGFKNASSIAIYDPTMEFEYRIADASEIADPLLKNVVINILPAKISDYSLYKDTSYSDAHVQTFTFQGEEYVVSHGVVNKTLSLNMHWLVAVVAPQTDFTSNVFMLAGINEVLELSTAFENMKMALRSFKKFVPSELVREMLQKGNEINLGGKLVNNLTIFFSDIENFTTLSEELEPQILIKQLSEYFHVLTEEIILEKGTLDKYIGDSVMGFWGAPQYSTLSGIRACKASLRCQMRMEELRKKWAKERKPLMRCRIGIHSGSCIVGNFGSRWRLNYTIIGDSVNLASRLEGTNKFYNTQIIVSEDTYLRPYVSEQLEFRKLDKINTSEIAKDQRPLPLANEAMLQMRSCYDTALKNYFMGNFSEAALQFEECLKLIPNDGPATTMLTRSQYFSIHRPSNWDGVYHNVEK</sequence>
<dbReference type="InterPro" id="IPR001054">
    <property type="entry name" value="A/G_cyclase"/>
</dbReference>
<keyword evidence="4" id="KW-1185">Reference proteome</keyword>
<dbReference type="SUPFAM" id="SSF55073">
    <property type="entry name" value="Nucleotide cyclase"/>
    <property type="match status" value="1"/>
</dbReference>
<evidence type="ECO:0000256" key="1">
    <source>
        <dbReference type="SAM" id="Phobius"/>
    </source>
</evidence>
<dbReference type="PROSITE" id="PS50125">
    <property type="entry name" value="GUANYLATE_CYCLASE_2"/>
    <property type="match status" value="1"/>
</dbReference>
<dbReference type="VEuPathDB" id="AmoebaDB:NF0122260"/>
<evidence type="ECO:0000313" key="3">
    <source>
        <dbReference type="EMBL" id="KAF0975311.1"/>
    </source>
</evidence>
<feature type="domain" description="Guanylate cyclase" evidence="2">
    <location>
        <begin position="575"/>
        <end position="707"/>
    </location>
</feature>
<keyword evidence="1" id="KW-1133">Transmembrane helix</keyword>
<keyword evidence="1" id="KW-0812">Transmembrane</keyword>
<dbReference type="InterPro" id="IPR050697">
    <property type="entry name" value="Adenylyl/Guanylyl_Cyclase_3/4"/>
</dbReference>
<organism evidence="3 4">
    <name type="scientific">Naegleria fowleri</name>
    <name type="common">Brain eating amoeba</name>
    <dbReference type="NCBI Taxonomy" id="5763"/>
    <lineage>
        <taxon>Eukaryota</taxon>
        <taxon>Discoba</taxon>
        <taxon>Heterolobosea</taxon>
        <taxon>Tetramitia</taxon>
        <taxon>Eutetramitia</taxon>
        <taxon>Vahlkampfiidae</taxon>
        <taxon>Naegleria</taxon>
    </lineage>
</organism>
<dbReference type="Gene3D" id="3.30.70.1230">
    <property type="entry name" value="Nucleotide cyclase"/>
    <property type="match status" value="1"/>
</dbReference>
<accession>A0A6A5BLT2</accession>
<dbReference type="VEuPathDB" id="AmoebaDB:FDP41_005682"/>
<dbReference type="PANTHER" id="PTHR43081:SF1">
    <property type="entry name" value="ADENYLATE CYCLASE, TERMINAL-DIFFERENTIATION SPECIFIC"/>
    <property type="match status" value="1"/>
</dbReference>
<dbReference type="InterPro" id="IPR029787">
    <property type="entry name" value="Nucleotide_cyclase"/>
</dbReference>